<evidence type="ECO:0000256" key="1">
    <source>
        <dbReference type="ARBA" id="ARBA00008950"/>
    </source>
</evidence>
<dbReference type="Proteomes" id="UP000218598">
    <property type="component" value="Unassembled WGS sequence"/>
</dbReference>
<proteinExistence type="inferred from homology"/>
<keyword evidence="4" id="KW-1185">Reference proteome</keyword>
<protein>
    <recommendedName>
        <fullName evidence="2">Calcineurin-like phosphoesterase domain-containing protein</fullName>
    </recommendedName>
</protein>
<dbReference type="AlphaFoldDB" id="A0A2A3YE11"/>
<comment type="similarity">
    <text evidence="1">Belongs to the metallophosphoesterase superfamily. YfcE family.</text>
</comment>
<comment type="caution">
    <text evidence="3">The sequence shown here is derived from an EMBL/GenBank/DDBJ whole genome shotgun (WGS) entry which is preliminary data.</text>
</comment>
<reference evidence="3 4" key="1">
    <citation type="journal article" date="2017" name="Elife">
        <title>Extensive horizontal gene transfer in cheese-associated bacteria.</title>
        <authorList>
            <person name="Bonham K.S."/>
            <person name="Wolfe B.E."/>
            <person name="Dutton R.J."/>
        </authorList>
    </citation>
    <scope>NUCLEOTIDE SEQUENCE [LARGE SCALE GENOMIC DNA]</scope>
    <source>
        <strain evidence="3 4">341_9</strain>
    </source>
</reference>
<evidence type="ECO:0000313" key="4">
    <source>
        <dbReference type="Proteomes" id="UP000218598"/>
    </source>
</evidence>
<sequence length="213" mass="24306">MGTDSARTFFTADTHFGHRLMALHRGHAPGADSRDDVTIEQVRTHDEGIVASWNSVVSAEDVVWHLGDLTLKHTTEIADILRRLNGHIRLVLGNHDRAHPLFRERAITAQQELLRNGIEYVCTAARVTVPGGSSGRIPVMLSHFPYRDSYREDRRFRAWQLEDSGDWLLHGHTHLHTETHAELPRQIHVGWDAWRKPVCESEILRLMRGDSVP</sequence>
<dbReference type="InterPro" id="IPR024654">
    <property type="entry name" value="Calcineurin-like_PHP_lpxH"/>
</dbReference>
<dbReference type="Pfam" id="PF12850">
    <property type="entry name" value="Metallophos_2"/>
    <property type="match status" value="1"/>
</dbReference>
<dbReference type="EMBL" id="NRGR01000068">
    <property type="protein sequence ID" value="PCC37560.1"/>
    <property type="molecule type" value="Genomic_DNA"/>
</dbReference>
<organism evidence="3 4">
    <name type="scientific">Brachybacterium alimentarium</name>
    <dbReference type="NCBI Taxonomy" id="47845"/>
    <lineage>
        <taxon>Bacteria</taxon>
        <taxon>Bacillati</taxon>
        <taxon>Actinomycetota</taxon>
        <taxon>Actinomycetes</taxon>
        <taxon>Micrococcales</taxon>
        <taxon>Dermabacteraceae</taxon>
        <taxon>Brachybacterium</taxon>
    </lineage>
</organism>
<accession>A0A2A3YE11</accession>
<feature type="domain" description="Calcineurin-like phosphoesterase" evidence="2">
    <location>
        <begin position="45"/>
        <end position="181"/>
    </location>
</feature>
<evidence type="ECO:0000313" key="3">
    <source>
        <dbReference type="EMBL" id="PCC37560.1"/>
    </source>
</evidence>
<dbReference type="OrthoDB" id="5380073at2"/>
<gene>
    <name evidence="3" type="ORF">CIK66_18695</name>
</gene>
<name>A0A2A3YE11_9MICO</name>
<evidence type="ECO:0000259" key="2">
    <source>
        <dbReference type="Pfam" id="PF12850"/>
    </source>
</evidence>
<dbReference type="InterPro" id="IPR029052">
    <property type="entry name" value="Metallo-depent_PP-like"/>
</dbReference>
<dbReference type="RefSeq" id="WP_096198044.1">
    <property type="nucleotide sequence ID" value="NZ_BAAAIQ010000052.1"/>
</dbReference>
<dbReference type="Gene3D" id="3.60.21.10">
    <property type="match status" value="1"/>
</dbReference>
<dbReference type="SUPFAM" id="SSF56300">
    <property type="entry name" value="Metallo-dependent phosphatases"/>
    <property type="match status" value="1"/>
</dbReference>